<sequence>MKKFKNPTIVSVFLCILLLCCSNYAVAQEKWKIAFRPGIDFSNKNFSDTQHGIGYGLEATISYRFQKYLSAFAGWSFNSFPAKESFAGNNGEFDESGYNFGFQFTYPIASSKFNYVIGAGGTYNHIEIEDYKRNVIANSDYGFGWQVEAGFSYTIVNRFDIMPTIRYRSLSRDIMIGSDKMPINLNYISVGAGMIWSF</sequence>
<accession>A0A1I0WV77</accession>
<dbReference type="Proteomes" id="UP000199604">
    <property type="component" value="Unassembled WGS sequence"/>
</dbReference>
<keyword evidence="5" id="KW-1185">Reference proteome</keyword>
<dbReference type="STRING" id="498292.SAMN05660845_1019"/>
<name>A0A1I0WV77_9FLAO</name>
<feature type="domain" description="Outer membrane protein beta-barrel" evidence="3">
    <location>
        <begin position="13"/>
        <end position="193"/>
    </location>
</feature>
<feature type="signal peptide" evidence="2">
    <location>
        <begin position="1"/>
        <end position="27"/>
    </location>
</feature>
<evidence type="ECO:0000256" key="2">
    <source>
        <dbReference type="SAM" id="SignalP"/>
    </source>
</evidence>
<evidence type="ECO:0000313" key="5">
    <source>
        <dbReference type="Proteomes" id="UP000199604"/>
    </source>
</evidence>
<evidence type="ECO:0000256" key="1">
    <source>
        <dbReference type="ARBA" id="ARBA00022729"/>
    </source>
</evidence>
<dbReference type="InterPro" id="IPR011250">
    <property type="entry name" value="OMP/PagP_B-barrel"/>
</dbReference>
<proteinExistence type="predicted"/>
<evidence type="ECO:0000259" key="3">
    <source>
        <dbReference type="Pfam" id="PF13505"/>
    </source>
</evidence>
<dbReference type="EMBL" id="FOJT01000002">
    <property type="protein sequence ID" value="SFA92682.1"/>
    <property type="molecule type" value="Genomic_DNA"/>
</dbReference>
<keyword evidence="1 2" id="KW-0732">Signal</keyword>
<dbReference type="SUPFAM" id="SSF56925">
    <property type="entry name" value="OMPA-like"/>
    <property type="match status" value="1"/>
</dbReference>
<dbReference type="Pfam" id="PF13505">
    <property type="entry name" value="OMP_b-brl"/>
    <property type="match status" value="1"/>
</dbReference>
<dbReference type="AlphaFoldDB" id="A0A1I0WV77"/>
<dbReference type="Gene3D" id="2.40.160.20">
    <property type="match status" value="1"/>
</dbReference>
<protein>
    <submittedName>
        <fullName evidence="4">Outer membrane protein beta-barrel domain-containing protein</fullName>
    </submittedName>
</protein>
<dbReference type="OrthoDB" id="1100205at2"/>
<organism evidence="4 5">
    <name type="scientific">Flavobacterium swingsii</name>
    <dbReference type="NCBI Taxonomy" id="498292"/>
    <lineage>
        <taxon>Bacteria</taxon>
        <taxon>Pseudomonadati</taxon>
        <taxon>Bacteroidota</taxon>
        <taxon>Flavobacteriia</taxon>
        <taxon>Flavobacteriales</taxon>
        <taxon>Flavobacteriaceae</taxon>
        <taxon>Flavobacterium</taxon>
    </lineage>
</organism>
<reference evidence="5" key="1">
    <citation type="submission" date="2016-10" db="EMBL/GenBank/DDBJ databases">
        <authorList>
            <person name="Varghese N."/>
            <person name="Submissions S."/>
        </authorList>
    </citation>
    <scope>NUCLEOTIDE SEQUENCE [LARGE SCALE GENOMIC DNA]</scope>
    <source>
        <strain evidence="5">DSM 21789</strain>
    </source>
</reference>
<dbReference type="InterPro" id="IPR027385">
    <property type="entry name" value="Beta-barrel_OMP"/>
</dbReference>
<feature type="chain" id="PRO_5011692571" evidence="2">
    <location>
        <begin position="28"/>
        <end position="198"/>
    </location>
</feature>
<evidence type="ECO:0000313" key="4">
    <source>
        <dbReference type="EMBL" id="SFA92682.1"/>
    </source>
</evidence>
<gene>
    <name evidence="4" type="ORF">SAMN05660845_1019</name>
</gene>
<dbReference type="RefSeq" id="WP_091474606.1">
    <property type="nucleotide sequence ID" value="NZ_FOJT01000002.1"/>
</dbReference>